<feature type="transmembrane region" description="Helical" evidence="10">
    <location>
        <begin position="306"/>
        <end position="325"/>
    </location>
</feature>
<dbReference type="PANTHER" id="PTHR21137:SF35">
    <property type="entry name" value="ODORANT RECEPTOR 19A-RELATED"/>
    <property type="match status" value="1"/>
</dbReference>
<keyword evidence="5 10" id="KW-0552">Olfaction</keyword>
<dbReference type="PANTHER" id="PTHR21137">
    <property type="entry name" value="ODORANT RECEPTOR"/>
    <property type="match status" value="1"/>
</dbReference>
<evidence type="ECO:0000256" key="4">
    <source>
        <dbReference type="ARBA" id="ARBA00022692"/>
    </source>
</evidence>
<name>A0A2I4PHA0_ADELI</name>
<feature type="transmembrane region" description="Helical" evidence="10">
    <location>
        <begin position="331"/>
        <end position="354"/>
    </location>
</feature>
<feature type="transmembrane region" description="Helical" evidence="10">
    <location>
        <begin position="85"/>
        <end position="104"/>
    </location>
</feature>
<comment type="similarity">
    <text evidence="10">Belongs to the insect chemoreceptor superfamily. Heteromeric odorant receptor channel (TC 1.A.69) family.</text>
</comment>
<feature type="transmembrane region" description="Helical" evidence="10">
    <location>
        <begin position="48"/>
        <end position="73"/>
    </location>
</feature>
<evidence type="ECO:0000256" key="1">
    <source>
        <dbReference type="ARBA" id="ARBA00004651"/>
    </source>
</evidence>
<dbReference type="GO" id="GO:0007165">
    <property type="term" value="P:signal transduction"/>
    <property type="evidence" value="ECO:0007669"/>
    <property type="project" value="UniProtKB-KW"/>
</dbReference>
<protein>
    <recommendedName>
        <fullName evidence="10">Odorant receptor</fullName>
    </recommendedName>
</protein>
<reference evidence="11" key="1">
    <citation type="submission" date="2016-01" db="EMBL/GenBank/DDBJ databases">
        <title>Candidate chemosensory genes identified in Adelphocoris lineolatus (Goeze) (Hemiptera: Miridae) by antennal transcriptome analysis.</title>
        <authorList>
            <person name="Xiao Y."/>
        </authorList>
    </citation>
    <scope>NUCLEOTIDE SEQUENCE</scope>
</reference>
<proteinExistence type="evidence at transcript level"/>
<dbReference type="GO" id="GO:0004984">
    <property type="term" value="F:olfactory receptor activity"/>
    <property type="evidence" value="ECO:0007669"/>
    <property type="project" value="InterPro"/>
</dbReference>
<evidence type="ECO:0000256" key="6">
    <source>
        <dbReference type="ARBA" id="ARBA00022989"/>
    </source>
</evidence>
<evidence type="ECO:0000256" key="7">
    <source>
        <dbReference type="ARBA" id="ARBA00023136"/>
    </source>
</evidence>
<evidence type="ECO:0000256" key="9">
    <source>
        <dbReference type="ARBA" id="ARBA00023224"/>
    </source>
</evidence>
<organism evidence="11">
    <name type="scientific">Adelphocoris lineolatus</name>
    <name type="common">Alfalfa plant bug</name>
    <dbReference type="NCBI Taxonomy" id="236346"/>
    <lineage>
        <taxon>Eukaryota</taxon>
        <taxon>Metazoa</taxon>
        <taxon>Ecdysozoa</taxon>
        <taxon>Arthropoda</taxon>
        <taxon>Hexapoda</taxon>
        <taxon>Insecta</taxon>
        <taxon>Pterygota</taxon>
        <taxon>Neoptera</taxon>
        <taxon>Paraneoptera</taxon>
        <taxon>Hemiptera</taxon>
        <taxon>Heteroptera</taxon>
        <taxon>Panheteroptera</taxon>
        <taxon>Cimicomorpha</taxon>
        <taxon>Miridae</taxon>
        <taxon>Mirini</taxon>
        <taxon>Adelphocoris</taxon>
    </lineage>
</organism>
<feature type="transmembrane region" description="Helical" evidence="10">
    <location>
        <begin position="151"/>
        <end position="172"/>
    </location>
</feature>
<keyword evidence="9 10" id="KW-0807">Transducer</keyword>
<dbReference type="Pfam" id="PF02949">
    <property type="entry name" value="7tm_6"/>
    <property type="match status" value="1"/>
</dbReference>
<keyword evidence="4 10" id="KW-0812">Transmembrane</keyword>
<feature type="transmembrane region" description="Helical" evidence="10">
    <location>
        <begin position="204"/>
        <end position="233"/>
    </location>
</feature>
<keyword evidence="3 10" id="KW-0716">Sensory transduction</keyword>
<keyword evidence="7 10" id="KW-0472">Membrane</keyword>
<keyword evidence="2" id="KW-1003">Cell membrane</keyword>
<keyword evidence="8 10" id="KW-0675">Receptor</keyword>
<comment type="caution">
    <text evidence="10">Lacks conserved residue(s) required for the propagation of feature annotation.</text>
</comment>
<keyword evidence="6 10" id="KW-1133">Transmembrane helix</keyword>
<evidence type="ECO:0000256" key="8">
    <source>
        <dbReference type="ARBA" id="ARBA00023170"/>
    </source>
</evidence>
<comment type="subcellular location">
    <subcellularLocation>
        <location evidence="1 10">Cell membrane</location>
        <topology evidence="1 10">Multi-pass membrane protein</topology>
    </subcellularLocation>
</comment>
<dbReference type="InterPro" id="IPR004117">
    <property type="entry name" value="7tm6_olfct_rcpt"/>
</dbReference>
<sequence>MKNLKKGTSSWRDLKGLAREEALRRGYAENGGTYVKMGAQYVATRNDIWMPVVFFSDLMLAVFQLTAAGYFSVIDGDMEAASECFHFITMISNMMIITANLIYYKNIFDDLFVATGSGFFDYGDSLDPQTKNEMEAYISNMKVKKRFRFRTFVLVVWTLGGSMLFKVALAYFRFGDRIDGEGGSVSRKHIVAQWFFGIDKWPNYIFMASVTYIAEVLVMTSVWGFVLPVICFAEESTAQLNVIGLGLKRTSARARYVFTCRFGEYKSVHKLKYEQCVREVLRASVQHHNAVLDVCNEMRTLLNLPLMTVMFNTAVLLCMSGFVMIEDSVPIIAKIISLLFMIGEVIYSYIFCLYGEMMTSTSEEIGNQLYQDNWKEVSVVIKPYLAMIKMRSSKPIRLSAGGFMEVNEAAFSGIISSSYSYFNLMLTSKS</sequence>
<evidence type="ECO:0000256" key="10">
    <source>
        <dbReference type="RuleBase" id="RU351113"/>
    </source>
</evidence>
<dbReference type="GO" id="GO:0005549">
    <property type="term" value="F:odorant binding"/>
    <property type="evidence" value="ECO:0007669"/>
    <property type="project" value="InterPro"/>
</dbReference>
<dbReference type="GO" id="GO:0005886">
    <property type="term" value="C:plasma membrane"/>
    <property type="evidence" value="ECO:0007669"/>
    <property type="project" value="UniProtKB-SubCell"/>
</dbReference>
<evidence type="ECO:0000256" key="2">
    <source>
        <dbReference type="ARBA" id="ARBA00022475"/>
    </source>
</evidence>
<dbReference type="AlphaFoldDB" id="A0A2I4PHA0"/>
<dbReference type="EMBL" id="KU523665">
    <property type="protein sequence ID" value="APZ81487.1"/>
    <property type="molecule type" value="mRNA"/>
</dbReference>
<evidence type="ECO:0000313" key="11">
    <source>
        <dbReference type="EMBL" id="APZ81487.1"/>
    </source>
</evidence>
<accession>A0A2I4PHA0</accession>
<evidence type="ECO:0000256" key="5">
    <source>
        <dbReference type="ARBA" id="ARBA00022725"/>
    </source>
</evidence>
<evidence type="ECO:0000256" key="3">
    <source>
        <dbReference type="ARBA" id="ARBA00022606"/>
    </source>
</evidence>